<feature type="domain" description="Clp1 P-loop" evidence="11">
    <location>
        <begin position="309"/>
        <end position="441"/>
    </location>
</feature>
<evidence type="ECO:0000256" key="7">
    <source>
        <dbReference type="ARBA" id="ARBA00022840"/>
    </source>
</evidence>
<reference evidence="15" key="1">
    <citation type="submission" date="2025-08" db="UniProtKB">
        <authorList>
            <consortium name="RefSeq"/>
        </authorList>
    </citation>
    <scope>IDENTIFICATION</scope>
</reference>
<evidence type="ECO:0000256" key="5">
    <source>
        <dbReference type="ARBA" id="ARBA00022741"/>
    </source>
</evidence>
<accession>A0A6P7WUR8</accession>
<comment type="similarity">
    <text evidence="2">Belongs to the Clp1 family. NOL9/GRC3 subfamily.</text>
</comment>
<evidence type="ECO:0000313" key="14">
    <source>
        <dbReference type="Proteomes" id="UP000515156"/>
    </source>
</evidence>
<evidence type="ECO:0000256" key="6">
    <source>
        <dbReference type="ARBA" id="ARBA00022777"/>
    </source>
</evidence>
<dbReference type="GO" id="GO:0005524">
    <property type="term" value="F:ATP binding"/>
    <property type="evidence" value="ECO:0007669"/>
    <property type="project" value="UniProtKB-KW"/>
</dbReference>
<dbReference type="GO" id="GO:0005730">
    <property type="term" value="C:nucleolus"/>
    <property type="evidence" value="ECO:0007669"/>
    <property type="project" value="UniProtKB-SubCell"/>
</dbReference>
<dbReference type="GO" id="GO:0000448">
    <property type="term" value="P:cleavage in ITS2 between 5.8S rRNA and LSU-rRNA of tricistronic rRNA transcript (SSU-rRNA, 5.8S rRNA, LSU-rRNA)"/>
    <property type="evidence" value="ECO:0007669"/>
    <property type="project" value="TreeGrafter"/>
</dbReference>
<dbReference type="OrthoDB" id="2405412at2759"/>
<dbReference type="InterPro" id="IPR045116">
    <property type="entry name" value="Clp1/Grc3"/>
</dbReference>
<dbReference type="RefSeq" id="XP_030041599.1">
    <property type="nucleotide sequence ID" value="XM_030185739.1"/>
</dbReference>
<keyword evidence="6" id="KW-0418">Kinase</keyword>
<keyword evidence="8" id="KW-0539">Nucleus</keyword>
<sequence length="696" mass="77640">MALARFLSSSRRAVGTLLSGTLGVRAMKSRSFRLRPRSRLGISLHRPARLRELTAEGLLGKVRRRRAALCRASEDVDWESWRGYAEALTPNVVPTAAEKAEPETGGEGSGGSQPLTALQVPKGGAVVLLTPTQKLTFTGKCQLTCLYGCVQVSGFIVSQGQGEYSLFSPHTHSALTIEATSHKNPEKTKKDSRMEARAILKQFIPVASRRTLMKNFSPACSIILLTCLNDTVSDFILSHQDYASLFTTKQKERRFCIKPSEPALTAIGIELLNGERGHVMSESSQLATEELVRACVEENDGCPVILVCGPKNVGKSTFNRHLINVLLNQIPCVEYLEFDLGQTEFTPPGCISFFNITEPLLGPPFMHQREPHKMVYYGEASCEHDLERYIETVKYILCFCKREAPLVINTMGWVKGFGLMLLIDIIRLLTPSHIVQLSVKDTEDLAPLTPEYVQTATGLHTKGKLQVKHKNLGMFGAEDPEQQEEEKDDLYFQMFTGHKLLCVQCDFHGVGDPSSMRCHSNILRDLAILGYLSKMQPVELDQLVPLNSLIPYQVPFHAVALWTIHSDVVPTHIMYTVNANWVGLCRVLEDFRHHSEGPILLKQTPVCDCLGFGIVRGIDMEKKIYHILTPVPPEKLRLVNCLLVGSISIPHSIFKNQSGIKGEIPYVTSAYNFEISGAGKIKLNKQLKRREHHRPH</sequence>
<dbReference type="Pfam" id="PF24419">
    <property type="entry name" value="Cupin_NOL9"/>
    <property type="match status" value="1"/>
</dbReference>
<dbReference type="InterPro" id="IPR057573">
    <property type="entry name" value="NOL9_N"/>
</dbReference>
<dbReference type="GeneID" id="115456570"/>
<protein>
    <recommendedName>
        <fullName evidence="9">Polynucleotide 5'-hydroxyl-kinase NOL9</fullName>
    </recommendedName>
</protein>
<evidence type="ECO:0000259" key="11">
    <source>
        <dbReference type="Pfam" id="PF16575"/>
    </source>
</evidence>
<evidence type="ECO:0000313" key="15">
    <source>
        <dbReference type="RefSeq" id="XP_030041599.1"/>
    </source>
</evidence>
<dbReference type="CTD" id="79707"/>
<gene>
    <name evidence="15" type="primary">NOL9</name>
</gene>
<evidence type="ECO:0000256" key="1">
    <source>
        <dbReference type="ARBA" id="ARBA00004604"/>
    </source>
</evidence>
<keyword evidence="4" id="KW-0808">Transferase</keyword>
<evidence type="ECO:0000256" key="10">
    <source>
        <dbReference type="SAM" id="MobiDB-lite"/>
    </source>
</evidence>
<keyword evidence="7" id="KW-0067">ATP-binding</keyword>
<organism evidence="14 15">
    <name type="scientific">Microcaecilia unicolor</name>
    <dbReference type="NCBI Taxonomy" id="1415580"/>
    <lineage>
        <taxon>Eukaryota</taxon>
        <taxon>Metazoa</taxon>
        <taxon>Chordata</taxon>
        <taxon>Craniata</taxon>
        <taxon>Vertebrata</taxon>
        <taxon>Euteleostomi</taxon>
        <taxon>Amphibia</taxon>
        <taxon>Gymnophiona</taxon>
        <taxon>Siphonopidae</taxon>
        <taxon>Microcaecilia</taxon>
    </lineage>
</organism>
<evidence type="ECO:0000256" key="9">
    <source>
        <dbReference type="ARBA" id="ARBA00071212"/>
    </source>
</evidence>
<dbReference type="InterPro" id="IPR057570">
    <property type="entry name" value="NOL9_C"/>
</dbReference>
<evidence type="ECO:0000259" key="12">
    <source>
        <dbReference type="Pfam" id="PF24419"/>
    </source>
</evidence>
<evidence type="ECO:0000259" key="13">
    <source>
        <dbReference type="Pfam" id="PF25467"/>
    </source>
</evidence>
<evidence type="ECO:0000256" key="3">
    <source>
        <dbReference type="ARBA" id="ARBA00022552"/>
    </source>
</evidence>
<dbReference type="Gene3D" id="3.40.50.300">
    <property type="entry name" value="P-loop containing nucleotide triphosphate hydrolases"/>
    <property type="match status" value="1"/>
</dbReference>
<dbReference type="KEGG" id="muo:115456570"/>
<comment type="subcellular location">
    <subcellularLocation>
        <location evidence="1">Nucleus</location>
        <location evidence="1">Nucleolus</location>
    </subcellularLocation>
</comment>
<dbReference type="Proteomes" id="UP000515156">
    <property type="component" value="Chromosome 13"/>
</dbReference>
<dbReference type="InterPro" id="IPR027417">
    <property type="entry name" value="P-loop_NTPase"/>
</dbReference>
<dbReference type="Pfam" id="PF16575">
    <property type="entry name" value="CLP1_P"/>
    <property type="match status" value="1"/>
</dbReference>
<dbReference type="FunCoup" id="A0A6P7WUR8">
    <property type="interactions" value="3734"/>
</dbReference>
<keyword evidence="14" id="KW-1185">Reference proteome</keyword>
<dbReference type="PANTHER" id="PTHR12755">
    <property type="entry name" value="CLEAVAGE/POLYADENYLATION FACTOR IA SUBUNIT CLP1P"/>
    <property type="match status" value="1"/>
</dbReference>
<proteinExistence type="inferred from homology"/>
<keyword evidence="5" id="KW-0547">Nucleotide-binding</keyword>
<dbReference type="InParanoid" id="A0A6P7WUR8"/>
<evidence type="ECO:0000256" key="2">
    <source>
        <dbReference type="ARBA" id="ARBA00011003"/>
    </source>
</evidence>
<feature type="region of interest" description="Disordered" evidence="10">
    <location>
        <begin position="93"/>
        <end position="114"/>
    </location>
</feature>
<dbReference type="AlphaFoldDB" id="A0A6P7WUR8"/>
<feature type="domain" description="NOL9 C-terminal" evidence="13">
    <location>
        <begin position="549"/>
        <end position="650"/>
    </location>
</feature>
<name>A0A6P7WUR8_9AMPH</name>
<dbReference type="GO" id="GO:0051731">
    <property type="term" value="F:polynucleotide 5'-hydroxyl-kinase activity"/>
    <property type="evidence" value="ECO:0007669"/>
    <property type="project" value="InterPro"/>
</dbReference>
<keyword evidence="3" id="KW-0698">rRNA processing</keyword>
<evidence type="ECO:0000256" key="4">
    <source>
        <dbReference type="ARBA" id="ARBA00022679"/>
    </source>
</evidence>
<dbReference type="SUPFAM" id="SSF52540">
    <property type="entry name" value="P-loop containing nucleoside triphosphate hydrolases"/>
    <property type="match status" value="1"/>
</dbReference>
<feature type="domain" description="NOL9 N-terminal" evidence="12">
    <location>
        <begin position="126"/>
        <end position="264"/>
    </location>
</feature>
<dbReference type="InterPro" id="IPR032319">
    <property type="entry name" value="CLP1_P"/>
</dbReference>
<dbReference type="Pfam" id="PF25467">
    <property type="entry name" value="NOL9_C"/>
    <property type="match status" value="1"/>
</dbReference>
<evidence type="ECO:0000256" key="8">
    <source>
        <dbReference type="ARBA" id="ARBA00023242"/>
    </source>
</evidence>
<dbReference type="PANTHER" id="PTHR12755:SF3">
    <property type="entry name" value="POLYNUCLEOTIDE 5'-HYDROXYL-KINASE NOL9"/>
    <property type="match status" value="1"/>
</dbReference>